<accession>A0A9D1VA09</accession>
<sequence>MNKSMTFLQHTEFGGERPLFASHNLHLQDVTIHAGESALKECSDIIAEHCRFEGKYPFWHVHNFTIDNCLFTEGARAALWYSRQLRMTDTLVEAPKMFREMDDLYLERVRLPNAAETLWFCRGAELRDVDVCKGDYIFLHSSRIRIDRYRQLGNYSFQYCRDVEIRNAEIHSKDAFWNSENVTVYDSLLDGEYLGWHSRNLRLVNCRIAGTQPLCYAENLVLENCSLAEDCDLAFEYSKLQADIRGHVTSVKNPAGGSIHAESIGEIILDEHAKNPGACSIATER</sequence>
<dbReference type="EMBL" id="DXFQ01000026">
    <property type="protein sequence ID" value="HIX19286.1"/>
    <property type="molecule type" value="Genomic_DNA"/>
</dbReference>
<gene>
    <name evidence="1" type="ORF">H9862_01635</name>
</gene>
<dbReference type="InterPro" id="IPR011050">
    <property type="entry name" value="Pectin_lyase_fold/virulence"/>
</dbReference>
<organism evidence="1 2">
    <name type="scientific">Candidatus Akkermansia intestinigallinarum</name>
    <dbReference type="NCBI Taxonomy" id="2838431"/>
    <lineage>
        <taxon>Bacteria</taxon>
        <taxon>Pseudomonadati</taxon>
        <taxon>Verrucomicrobiota</taxon>
        <taxon>Verrucomicrobiia</taxon>
        <taxon>Verrucomicrobiales</taxon>
        <taxon>Akkermansiaceae</taxon>
        <taxon>Akkermansia</taxon>
    </lineage>
</organism>
<dbReference type="InterPro" id="IPR022208">
    <property type="entry name" value="DUF3737"/>
</dbReference>
<dbReference type="SUPFAM" id="SSF51126">
    <property type="entry name" value="Pectin lyase-like"/>
    <property type="match status" value="1"/>
</dbReference>
<comment type="caution">
    <text evidence="1">The sequence shown here is derived from an EMBL/GenBank/DDBJ whole genome shotgun (WGS) entry which is preliminary data.</text>
</comment>
<evidence type="ECO:0000313" key="2">
    <source>
        <dbReference type="Proteomes" id="UP000823964"/>
    </source>
</evidence>
<dbReference type="Pfam" id="PF12541">
    <property type="entry name" value="DUF3737"/>
    <property type="match status" value="1"/>
</dbReference>
<proteinExistence type="predicted"/>
<dbReference type="Proteomes" id="UP000823964">
    <property type="component" value="Unassembled WGS sequence"/>
</dbReference>
<name>A0A9D1VA09_9BACT</name>
<reference evidence="1" key="2">
    <citation type="submission" date="2021-04" db="EMBL/GenBank/DDBJ databases">
        <authorList>
            <person name="Gilroy R."/>
        </authorList>
    </citation>
    <scope>NUCLEOTIDE SEQUENCE</scope>
    <source>
        <strain evidence="1">14975</strain>
    </source>
</reference>
<dbReference type="AlphaFoldDB" id="A0A9D1VA09"/>
<evidence type="ECO:0000313" key="1">
    <source>
        <dbReference type="EMBL" id="HIX19286.1"/>
    </source>
</evidence>
<reference evidence="1" key="1">
    <citation type="journal article" date="2021" name="PeerJ">
        <title>Extensive microbial diversity within the chicken gut microbiome revealed by metagenomics and culture.</title>
        <authorList>
            <person name="Gilroy R."/>
            <person name="Ravi A."/>
            <person name="Getino M."/>
            <person name="Pursley I."/>
            <person name="Horton D.L."/>
            <person name="Alikhan N.F."/>
            <person name="Baker D."/>
            <person name="Gharbi K."/>
            <person name="Hall N."/>
            <person name="Watson M."/>
            <person name="Adriaenssens E.M."/>
            <person name="Foster-Nyarko E."/>
            <person name="Jarju S."/>
            <person name="Secka A."/>
            <person name="Antonio M."/>
            <person name="Oren A."/>
            <person name="Chaudhuri R.R."/>
            <person name="La Ragione R."/>
            <person name="Hildebrand F."/>
            <person name="Pallen M.J."/>
        </authorList>
    </citation>
    <scope>NUCLEOTIDE SEQUENCE</scope>
    <source>
        <strain evidence="1">14975</strain>
    </source>
</reference>
<protein>
    <submittedName>
        <fullName evidence="1">DUF3737 family protein</fullName>
    </submittedName>
</protein>